<dbReference type="AlphaFoldDB" id="A0A6G4UCQ9"/>
<reference evidence="3 4" key="1">
    <citation type="submission" date="2020-02" db="EMBL/GenBank/DDBJ databases">
        <title>Whole-genome analyses of novel actinobacteria.</title>
        <authorList>
            <person name="Sahin N."/>
        </authorList>
    </citation>
    <scope>NUCLEOTIDE SEQUENCE [LARGE SCALE GENOMIC DNA]</scope>
    <source>
        <strain evidence="3 4">A7024</strain>
    </source>
</reference>
<evidence type="ECO:0000256" key="1">
    <source>
        <dbReference type="ARBA" id="ARBA00023125"/>
    </source>
</evidence>
<dbReference type="EMBL" id="JAAKZV010000303">
    <property type="protein sequence ID" value="NGN69500.1"/>
    <property type="molecule type" value="Genomic_DNA"/>
</dbReference>
<evidence type="ECO:0000259" key="2">
    <source>
        <dbReference type="Pfam" id="PF02311"/>
    </source>
</evidence>
<protein>
    <submittedName>
        <fullName evidence="3">AraC family transcriptional regulator</fullName>
    </submittedName>
</protein>
<keyword evidence="4" id="KW-1185">Reference proteome</keyword>
<keyword evidence="1" id="KW-0238">DNA-binding</keyword>
<feature type="non-terminal residue" evidence="3">
    <location>
        <position position="151"/>
    </location>
</feature>
<dbReference type="GO" id="GO:0003677">
    <property type="term" value="F:DNA binding"/>
    <property type="evidence" value="ECO:0007669"/>
    <property type="project" value="UniProtKB-KW"/>
</dbReference>
<organism evidence="3 4">
    <name type="scientific">Streptomyces coryli</name>
    <dbReference type="NCBI Taxonomy" id="1128680"/>
    <lineage>
        <taxon>Bacteria</taxon>
        <taxon>Bacillati</taxon>
        <taxon>Actinomycetota</taxon>
        <taxon>Actinomycetes</taxon>
        <taxon>Kitasatosporales</taxon>
        <taxon>Streptomycetaceae</taxon>
        <taxon>Streptomyces</taxon>
    </lineage>
</organism>
<evidence type="ECO:0000313" key="4">
    <source>
        <dbReference type="Proteomes" id="UP000481583"/>
    </source>
</evidence>
<feature type="domain" description="AraC-type arabinose-binding/dimerisation" evidence="2">
    <location>
        <begin position="26"/>
        <end position="147"/>
    </location>
</feature>
<dbReference type="GO" id="GO:0006355">
    <property type="term" value="P:regulation of DNA-templated transcription"/>
    <property type="evidence" value="ECO:0007669"/>
    <property type="project" value="InterPro"/>
</dbReference>
<name>A0A6G4UCQ9_9ACTN</name>
<dbReference type="Gene3D" id="2.60.120.10">
    <property type="entry name" value="Jelly Rolls"/>
    <property type="match status" value="1"/>
</dbReference>
<accession>A0A6G4UCQ9</accession>
<dbReference type="Proteomes" id="UP000481583">
    <property type="component" value="Unassembled WGS sequence"/>
</dbReference>
<dbReference type="InterPro" id="IPR014710">
    <property type="entry name" value="RmlC-like_jellyroll"/>
</dbReference>
<dbReference type="InterPro" id="IPR037923">
    <property type="entry name" value="HTH-like"/>
</dbReference>
<proteinExistence type="predicted"/>
<sequence>MSGAQNTAAAGGAGQWARHWRYRSLPGLDLLRARYVDHDFPAHSHDGFVFGAVTLGVEEVGLPEGVVRAGPGTVVMINPEVPHTARAGVEEGWAYATLYPSAGLIGEIAAETTAVRGTAGFARTIADDAYGSRLIAEVHRAAEEDNPLAAD</sequence>
<comment type="caution">
    <text evidence="3">The sequence shown here is derived from an EMBL/GenBank/DDBJ whole genome shotgun (WGS) entry which is preliminary data.</text>
</comment>
<evidence type="ECO:0000313" key="3">
    <source>
        <dbReference type="EMBL" id="NGN69500.1"/>
    </source>
</evidence>
<dbReference type="Pfam" id="PF02311">
    <property type="entry name" value="AraC_binding"/>
    <property type="match status" value="1"/>
</dbReference>
<dbReference type="InterPro" id="IPR003313">
    <property type="entry name" value="AraC-bd"/>
</dbReference>
<dbReference type="RefSeq" id="WP_206314724.1">
    <property type="nucleotide sequence ID" value="NZ_JAAKZV010000303.1"/>
</dbReference>
<dbReference type="SUPFAM" id="SSF51215">
    <property type="entry name" value="Regulatory protein AraC"/>
    <property type="match status" value="1"/>
</dbReference>
<gene>
    <name evidence="3" type="ORF">G5C51_37135</name>
</gene>